<comment type="catalytic activity">
    <reaction evidence="2">
        <text>chorismate = prephenate</text>
        <dbReference type="Rhea" id="RHEA:13897"/>
        <dbReference type="ChEBI" id="CHEBI:29748"/>
        <dbReference type="ChEBI" id="CHEBI:29934"/>
        <dbReference type="EC" id="5.4.99.5"/>
    </reaction>
</comment>
<gene>
    <name evidence="3" type="primary">aroH</name>
    <name evidence="3" type="ORF">KQI89_02840</name>
</gene>
<name>A0ABS6EWT5_9CLOT</name>
<proteinExistence type="predicted"/>
<dbReference type="NCBIfam" id="TIGR01796">
    <property type="entry name" value="CM_mono_aroH"/>
    <property type="match status" value="1"/>
</dbReference>
<dbReference type="PANTHER" id="PTHR21164">
    <property type="entry name" value="CHORISMATE MUTASE"/>
    <property type="match status" value="1"/>
</dbReference>
<dbReference type="SUPFAM" id="SSF55298">
    <property type="entry name" value="YjgF-like"/>
    <property type="match status" value="1"/>
</dbReference>
<dbReference type="PANTHER" id="PTHR21164:SF0">
    <property type="entry name" value="CHORISMATE MUTASE AROH"/>
    <property type="match status" value="1"/>
</dbReference>
<dbReference type="Pfam" id="PF07736">
    <property type="entry name" value="CM_1"/>
    <property type="match status" value="1"/>
</dbReference>
<dbReference type="CDD" id="cd02185">
    <property type="entry name" value="AroH"/>
    <property type="match status" value="1"/>
</dbReference>
<keyword evidence="2 3" id="KW-0413">Isomerase</keyword>
<keyword evidence="2" id="KW-0028">Amino-acid biosynthesis</keyword>
<evidence type="ECO:0000256" key="2">
    <source>
        <dbReference type="PROSITE-ProRule" id="PRU00514"/>
    </source>
</evidence>
<dbReference type="InterPro" id="IPR035959">
    <property type="entry name" value="RutC-like_sf"/>
</dbReference>
<evidence type="ECO:0000256" key="1">
    <source>
        <dbReference type="NCBIfam" id="TIGR01796"/>
    </source>
</evidence>
<dbReference type="PIRSF" id="PIRSF005965">
    <property type="entry name" value="Chor_mut_AroH"/>
    <property type="match status" value="1"/>
</dbReference>
<dbReference type="EC" id="5.4.99.5" evidence="1 2"/>
<dbReference type="InterPro" id="IPR008243">
    <property type="entry name" value="Chorismate_mutase_AroH"/>
</dbReference>
<dbReference type="PROSITE" id="PS51167">
    <property type="entry name" value="CHORISMATE_MUT_1"/>
    <property type="match status" value="1"/>
</dbReference>
<reference evidence="3 4" key="1">
    <citation type="submission" date="2021-06" db="EMBL/GenBank/DDBJ databases">
        <authorList>
            <person name="Sun Q."/>
            <person name="Li D."/>
        </authorList>
    </citation>
    <scope>NUCLEOTIDE SEQUENCE [LARGE SCALE GENOMIC DNA]</scope>
    <source>
        <strain evidence="3 4">MSJ-4</strain>
    </source>
</reference>
<keyword evidence="2" id="KW-0057">Aromatic amino acid biosynthesis</keyword>
<keyword evidence="4" id="KW-1185">Reference proteome</keyword>
<evidence type="ECO:0000313" key="4">
    <source>
        <dbReference type="Proteomes" id="UP000736583"/>
    </source>
</evidence>
<sequence>MIAIRGAITIAKDDEELIKEATIELFQQIIETNNMNKENIISVFFSCTKDITKVYPGKYIREELGLNNVAIMHFNEMEVHSDKYMPLCIRTLVLYECLDGRDTFQSVYLREAKKLRPDLNH</sequence>
<organism evidence="3 4">
    <name type="scientific">Clostridium simiarum</name>
    <dbReference type="NCBI Taxonomy" id="2841506"/>
    <lineage>
        <taxon>Bacteria</taxon>
        <taxon>Bacillati</taxon>
        <taxon>Bacillota</taxon>
        <taxon>Clostridia</taxon>
        <taxon>Eubacteriales</taxon>
        <taxon>Clostridiaceae</taxon>
        <taxon>Clostridium</taxon>
    </lineage>
</organism>
<protein>
    <recommendedName>
        <fullName evidence="1 2">chorismate mutase</fullName>
        <ecNumber evidence="1 2">5.4.99.5</ecNumber>
    </recommendedName>
</protein>
<comment type="caution">
    <text evidence="3">The sequence shown here is derived from an EMBL/GenBank/DDBJ whole genome shotgun (WGS) entry which is preliminary data.</text>
</comment>
<dbReference type="EMBL" id="JAHLQL010000001">
    <property type="protein sequence ID" value="MBU5590687.1"/>
    <property type="molecule type" value="Genomic_DNA"/>
</dbReference>
<evidence type="ECO:0000313" key="3">
    <source>
        <dbReference type="EMBL" id="MBU5590687.1"/>
    </source>
</evidence>
<dbReference type="Proteomes" id="UP000736583">
    <property type="component" value="Unassembled WGS sequence"/>
</dbReference>
<dbReference type="Gene3D" id="3.30.1330.40">
    <property type="entry name" value="RutC-like"/>
    <property type="match status" value="1"/>
</dbReference>
<dbReference type="GO" id="GO:0004106">
    <property type="term" value="F:chorismate mutase activity"/>
    <property type="evidence" value="ECO:0007669"/>
    <property type="project" value="UniProtKB-EC"/>
</dbReference>
<accession>A0ABS6EWT5</accession>